<keyword evidence="3 6" id="KW-0812">Transmembrane</keyword>
<dbReference type="PANTHER" id="PTHR33545:SF5">
    <property type="entry name" value="UPF0750 MEMBRANE PROTEIN YITT"/>
    <property type="match status" value="1"/>
</dbReference>
<dbReference type="RefSeq" id="WP_133628073.1">
    <property type="nucleotide sequence ID" value="NZ_SOAZ01000010.1"/>
</dbReference>
<feature type="domain" description="DUF2179" evidence="7">
    <location>
        <begin position="222"/>
        <end position="276"/>
    </location>
</feature>
<keyword evidence="5 6" id="KW-0472">Membrane</keyword>
<keyword evidence="4 6" id="KW-1133">Transmembrane helix</keyword>
<feature type="transmembrane region" description="Helical" evidence="6">
    <location>
        <begin position="42"/>
        <end position="65"/>
    </location>
</feature>
<sequence length="284" mass="30946">MENGKGMIKRIFFIFLGSFINAVAINMFIIPNKFLSGGVAGLAIIIHYITSISSGFIMFILNIPIFILGMKEADKEFMILSLIGMFSLSLFLILTSNMNLFGNASHDPLLSSIYAGVIGGLGVGLVFKNRASLGGTDIIAVVLKKKSGISIATISFTLNALVVLSGAFISGIEVVLYTLISMYISSVVMGRVIEGFDRKRLLLIVTSKEKEVSEYILKNLGRGVTFLYGEGAYTGERKKILYCIVTLNQLTRMKKIVEDIDPSAFMSILDAAEVHGKGFKKPDI</sequence>
<dbReference type="EMBL" id="SOAZ01000010">
    <property type="protein sequence ID" value="TDT60894.1"/>
    <property type="molecule type" value="Genomic_DNA"/>
</dbReference>
<gene>
    <name evidence="8" type="ORF">EDD71_11011</name>
</gene>
<dbReference type="PANTHER" id="PTHR33545">
    <property type="entry name" value="UPF0750 MEMBRANE PROTEIN YITT-RELATED"/>
    <property type="match status" value="1"/>
</dbReference>
<proteinExistence type="predicted"/>
<comment type="caution">
    <text evidence="8">The sequence shown here is derived from an EMBL/GenBank/DDBJ whole genome shotgun (WGS) entry which is preliminary data.</text>
</comment>
<organism evidence="8 9">
    <name type="scientific">Fonticella tunisiensis</name>
    <dbReference type="NCBI Taxonomy" id="1096341"/>
    <lineage>
        <taxon>Bacteria</taxon>
        <taxon>Bacillati</taxon>
        <taxon>Bacillota</taxon>
        <taxon>Clostridia</taxon>
        <taxon>Eubacteriales</taxon>
        <taxon>Clostridiaceae</taxon>
        <taxon>Fonticella</taxon>
    </lineage>
</organism>
<dbReference type="Proteomes" id="UP000295325">
    <property type="component" value="Unassembled WGS sequence"/>
</dbReference>
<dbReference type="CDD" id="cd16380">
    <property type="entry name" value="YitT_C"/>
    <property type="match status" value="1"/>
</dbReference>
<evidence type="ECO:0000256" key="1">
    <source>
        <dbReference type="ARBA" id="ARBA00004651"/>
    </source>
</evidence>
<keyword evidence="2" id="KW-1003">Cell membrane</keyword>
<evidence type="ECO:0000256" key="4">
    <source>
        <dbReference type="ARBA" id="ARBA00022989"/>
    </source>
</evidence>
<evidence type="ECO:0000256" key="5">
    <source>
        <dbReference type="ARBA" id="ARBA00023136"/>
    </source>
</evidence>
<feature type="transmembrane region" description="Helical" evidence="6">
    <location>
        <begin position="175"/>
        <end position="193"/>
    </location>
</feature>
<accession>A0A4R7KQD2</accession>
<dbReference type="Pfam" id="PF10035">
    <property type="entry name" value="DUF2179"/>
    <property type="match status" value="1"/>
</dbReference>
<evidence type="ECO:0000313" key="9">
    <source>
        <dbReference type="Proteomes" id="UP000295325"/>
    </source>
</evidence>
<dbReference type="Pfam" id="PF02588">
    <property type="entry name" value="YitT_membrane"/>
    <property type="match status" value="1"/>
</dbReference>
<feature type="transmembrane region" description="Helical" evidence="6">
    <location>
        <begin position="12"/>
        <end position="30"/>
    </location>
</feature>
<dbReference type="PIRSF" id="PIRSF006483">
    <property type="entry name" value="Membrane_protein_YitT"/>
    <property type="match status" value="1"/>
</dbReference>
<evidence type="ECO:0000256" key="2">
    <source>
        <dbReference type="ARBA" id="ARBA00022475"/>
    </source>
</evidence>
<name>A0A4R7KQD2_9CLOT</name>
<dbReference type="AlphaFoldDB" id="A0A4R7KQD2"/>
<dbReference type="InterPro" id="IPR019264">
    <property type="entry name" value="DUF2179"/>
</dbReference>
<dbReference type="InterPro" id="IPR003740">
    <property type="entry name" value="YitT"/>
</dbReference>
<feature type="transmembrane region" description="Helical" evidence="6">
    <location>
        <begin position="108"/>
        <end position="127"/>
    </location>
</feature>
<feature type="transmembrane region" description="Helical" evidence="6">
    <location>
        <begin position="148"/>
        <end position="169"/>
    </location>
</feature>
<evidence type="ECO:0000259" key="7">
    <source>
        <dbReference type="Pfam" id="PF10035"/>
    </source>
</evidence>
<protein>
    <submittedName>
        <fullName evidence="8">Uncharacterized membrane-anchored protein YitT (DUF2179 family)</fullName>
    </submittedName>
</protein>
<reference evidence="8 9" key="1">
    <citation type="submission" date="2019-03" db="EMBL/GenBank/DDBJ databases">
        <title>Genomic Encyclopedia of Type Strains, Phase IV (KMG-IV): sequencing the most valuable type-strain genomes for metagenomic binning, comparative biology and taxonomic classification.</title>
        <authorList>
            <person name="Goeker M."/>
        </authorList>
    </citation>
    <scope>NUCLEOTIDE SEQUENCE [LARGE SCALE GENOMIC DNA]</scope>
    <source>
        <strain evidence="8 9">DSM 24455</strain>
    </source>
</reference>
<evidence type="ECO:0000256" key="6">
    <source>
        <dbReference type="SAM" id="Phobius"/>
    </source>
</evidence>
<dbReference type="InterPro" id="IPR015867">
    <property type="entry name" value="N-reg_PII/ATP_PRibTrfase_C"/>
</dbReference>
<dbReference type="Gene3D" id="3.30.70.120">
    <property type="match status" value="1"/>
</dbReference>
<dbReference type="OrthoDB" id="9779786at2"/>
<evidence type="ECO:0000313" key="8">
    <source>
        <dbReference type="EMBL" id="TDT60894.1"/>
    </source>
</evidence>
<dbReference type="InterPro" id="IPR051461">
    <property type="entry name" value="UPF0750_membrane"/>
</dbReference>
<evidence type="ECO:0000256" key="3">
    <source>
        <dbReference type="ARBA" id="ARBA00022692"/>
    </source>
</evidence>
<keyword evidence="9" id="KW-1185">Reference proteome</keyword>
<feature type="transmembrane region" description="Helical" evidence="6">
    <location>
        <begin position="77"/>
        <end position="96"/>
    </location>
</feature>
<dbReference type="GO" id="GO:0005886">
    <property type="term" value="C:plasma membrane"/>
    <property type="evidence" value="ECO:0007669"/>
    <property type="project" value="UniProtKB-SubCell"/>
</dbReference>
<comment type="subcellular location">
    <subcellularLocation>
        <location evidence="1">Cell membrane</location>
        <topology evidence="1">Multi-pass membrane protein</topology>
    </subcellularLocation>
</comment>